<comment type="subcellular location">
    <subcellularLocation>
        <location evidence="5">Nucleus</location>
    </subcellularLocation>
</comment>
<dbReference type="Proteomes" id="UP000663824">
    <property type="component" value="Unassembled WGS sequence"/>
</dbReference>
<dbReference type="PROSITE" id="PS51419">
    <property type="entry name" value="RAB"/>
    <property type="match status" value="1"/>
</dbReference>
<gene>
    <name evidence="6" type="ORF">MBJ925_LOCUS1766</name>
</gene>
<keyword evidence="1 5" id="KW-0813">Transport</keyword>
<dbReference type="GO" id="GO:0000054">
    <property type="term" value="P:ribosomal subunit export from nucleus"/>
    <property type="evidence" value="ECO:0007669"/>
    <property type="project" value="TreeGrafter"/>
</dbReference>
<evidence type="ECO:0000256" key="4">
    <source>
        <dbReference type="ARBA" id="ARBA00023134"/>
    </source>
</evidence>
<dbReference type="SMART" id="SM00176">
    <property type="entry name" value="RAN"/>
    <property type="match status" value="1"/>
</dbReference>
<dbReference type="SUPFAM" id="SSF52540">
    <property type="entry name" value="P-loop containing nucleoside triphosphate hydrolases"/>
    <property type="match status" value="1"/>
</dbReference>
<dbReference type="PANTHER" id="PTHR24071:SF0">
    <property type="entry name" value="GTP-BINDING NUCLEAR PROTEIN RAN"/>
    <property type="match status" value="1"/>
</dbReference>
<reference evidence="6" key="1">
    <citation type="submission" date="2021-02" db="EMBL/GenBank/DDBJ databases">
        <authorList>
            <person name="Nowell W R."/>
        </authorList>
    </citation>
    <scope>NUCLEOTIDE SEQUENCE</scope>
</reference>
<comment type="similarity">
    <text evidence="5">Belongs to the small GTPase superfamily. Ran family.</text>
</comment>
<evidence type="ECO:0000313" key="6">
    <source>
        <dbReference type="EMBL" id="CAF1919741.1"/>
    </source>
</evidence>
<dbReference type="GO" id="GO:0005737">
    <property type="term" value="C:cytoplasm"/>
    <property type="evidence" value="ECO:0007669"/>
    <property type="project" value="TreeGrafter"/>
</dbReference>
<dbReference type="GO" id="GO:0005634">
    <property type="term" value="C:nucleus"/>
    <property type="evidence" value="ECO:0007669"/>
    <property type="project" value="UniProtKB-SubCell"/>
</dbReference>
<keyword evidence="4 5" id="KW-0342">GTP-binding</keyword>
<accession>A0A816KTF5</accession>
<proteinExistence type="inferred from homology"/>
<evidence type="ECO:0000256" key="2">
    <source>
        <dbReference type="ARBA" id="ARBA00022741"/>
    </source>
</evidence>
<dbReference type="PRINTS" id="PR00627">
    <property type="entry name" value="GTPRANTC4"/>
</dbReference>
<evidence type="ECO:0000256" key="3">
    <source>
        <dbReference type="ARBA" id="ARBA00022927"/>
    </source>
</evidence>
<dbReference type="GO" id="GO:0006606">
    <property type="term" value="P:protein import into nucleus"/>
    <property type="evidence" value="ECO:0007669"/>
    <property type="project" value="TreeGrafter"/>
</dbReference>
<dbReference type="PANTHER" id="PTHR24071">
    <property type="entry name" value="RAN GTPASE"/>
    <property type="match status" value="1"/>
</dbReference>
<organism evidence="6 7">
    <name type="scientific">Rotaria magnacalcarata</name>
    <dbReference type="NCBI Taxonomy" id="392030"/>
    <lineage>
        <taxon>Eukaryota</taxon>
        <taxon>Metazoa</taxon>
        <taxon>Spiralia</taxon>
        <taxon>Gnathifera</taxon>
        <taxon>Rotifera</taxon>
        <taxon>Eurotatoria</taxon>
        <taxon>Bdelloidea</taxon>
        <taxon>Philodinida</taxon>
        <taxon>Philodinidae</taxon>
        <taxon>Rotaria</taxon>
    </lineage>
</organism>
<dbReference type="PROSITE" id="PS51418">
    <property type="entry name" value="RAN"/>
    <property type="match status" value="1"/>
</dbReference>
<dbReference type="InterPro" id="IPR002041">
    <property type="entry name" value="Ran_GTPase"/>
</dbReference>
<dbReference type="InterPro" id="IPR001806">
    <property type="entry name" value="Small_GTPase"/>
</dbReference>
<dbReference type="EMBL" id="CAJNRE010000113">
    <property type="protein sequence ID" value="CAF1919741.1"/>
    <property type="molecule type" value="Genomic_DNA"/>
</dbReference>
<dbReference type="Pfam" id="PF00071">
    <property type="entry name" value="Ras"/>
    <property type="match status" value="1"/>
</dbReference>
<name>A0A816KTF5_9BILA</name>
<dbReference type="GO" id="GO:0003924">
    <property type="term" value="F:GTPase activity"/>
    <property type="evidence" value="ECO:0007669"/>
    <property type="project" value="InterPro"/>
</dbReference>
<comment type="function">
    <text evidence="5">GTP-binding protein involved in nucleocytoplasmic transport. Required for the import of protein into the nucleus and also for RNA export. Involved in chromatin condensation and control of cell cycle.</text>
</comment>
<keyword evidence="3 5" id="KW-0653">Protein transport</keyword>
<keyword evidence="2 5" id="KW-0547">Nucleotide-binding</keyword>
<evidence type="ECO:0000256" key="1">
    <source>
        <dbReference type="ARBA" id="ARBA00022448"/>
    </source>
</evidence>
<comment type="caution">
    <text evidence="6">The sequence shown here is derived from an EMBL/GenBank/DDBJ whole genome shotgun (WGS) entry which is preliminary data.</text>
</comment>
<dbReference type="GO" id="GO:0005525">
    <property type="term" value="F:GTP binding"/>
    <property type="evidence" value="ECO:0007669"/>
    <property type="project" value="UniProtKB-KW"/>
</dbReference>
<evidence type="ECO:0000313" key="7">
    <source>
        <dbReference type="Proteomes" id="UP000663824"/>
    </source>
</evidence>
<keyword evidence="5" id="KW-0539">Nucleus</keyword>
<sequence>MAINQNNVLEFKLILIGDFGVGKTTFVKRYLTYDIENECLYRKSSPAYQLKFYTNSGEIIFNVSDTLGQERLRGIRDSYYIGGQCAIIMFDLTSRVTYRNVPMWYADLARSPERDMDPELIQKYENELLQAASCSLLDDDDDDDEI</sequence>
<dbReference type="InterPro" id="IPR027417">
    <property type="entry name" value="P-loop_NTPase"/>
</dbReference>
<dbReference type="SMART" id="SM00175">
    <property type="entry name" value="RAB"/>
    <property type="match status" value="1"/>
</dbReference>
<dbReference type="AlphaFoldDB" id="A0A816KTF5"/>
<evidence type="ECO:0000256" key="5">
    <source>
        <dbReference type="RuleBase" id="RU363057"/>
    </source>
</evidence>
<protein>
    <recommendedName>
        <fullName evidence="5">GTP-binding nuclear protein</fullName>
    </recommendedName>
</protein>
<dbReference type="Gene3D" id="3.40.50.300">
    <property type="entry name" value="P-loop containing nucleotide triphosphate hydrolases"/>
    <property type="match status" value="1"/>
</dbReference>